<organism evidence="4 5">
    <name type="scientific">Coilia grayii</name>
    <name type="common">Gray's grenadier anchovy</name>
    <dbReference type="NCBI Taxonomy" id="363190"/>
    <lineage>
        <taxon>Eukaryota</taxon>
        <taxon>Metazoa</taxon>
        <taxon>Chordata</taxon>
        <taxon>Craniata</taxon>
        <taxon>Vertebrata</taxon>
        <taxon>Euteleostomi</taxon>
        <taxon>Actinopterygii</taxon>
        <taxon>Neopterygii</taxon>
        <taxon>Teleostei</taxon>
        <taxon>Clupei</taxon>
        <taxon>Clupeiformes</taxon>
        <taxon>Clupeoidei</taxon>
        <taxon>Engraulidae</taxon>
        <taxon>Coilinae</taxon>
        <taxon>Coilia</taxon>
    </lineage>
</organism>
<dbReference type="InterPro" id="IPR032567">
    <property type="entry name" value="RTL1-rel"/>
</dbReference>
<feature type="compositionally biased region" description="Low complexity" evidence="2">
    <location>
        <begin position="266"/>
        <end position="279"/>
    </location>
</feature>
<dbReference type="SUPFAM" id="SSF57756">
    <property type="entry name" value="Retrovirus zinc finger-like domains"/>
    <property type="match status" value="1"/>
</dbReference>
<keyword evidence="1" id="KW-0862">Zinc</keyword>
<evidence type="ECO:0000259" key="3">
    <source>
        <dbReference type="PROSITE" id="PS50158"/>
    </source>
</evidence>
<protein>
    <recommendedName>
        <fullName evidence="3">CCHC-type domain-containing protein</fullName>
    </recommendedName>
</protein>
<dbReference type="PANTHER" id="PTHR15503:SF36">
    <property type="entry name" value="RETROTRANSPOSON GAG-LIKE PROTEIN 5"/>
    <property type="match status" value="1"/>
</dbReference>
<dbReference type="Proteomes" id="UP001591681">
    <property type="component" value="Unassembled WGS sequence"/>
</dbReference>
<evidence type="ECO:0000313" key="5">
    <source>
        <dbReference type="Proteomes" id="UP001591681"/>
    </source>
</evidence>
<feature type="domain" description="CCHC-type" evidence="3">
    <location>
        <begin position="306"/>
        <end position="320"/>
    </location>
</feature>
<proteinExistence type="predicted"/>
<keyword evidence="1" id="KW-0863">Zinc-finger</keyword>
<feature type="compositionally biased region" description="Low complexity" evidence="2">
    <location>
        <begin position="64"/>
        <end position="74"/>
    </location>
</feature>
<keyword evidence="1" id="KW-0479">Metal-binding</keyword>
<dbReference type="InterPro" id="IPR005162">
    <property type="entry name" value="Retrotrans_gag_dom"/>
</dbReference>
<dbReference type="GO" id="GO:0008270">
    <property type="term" value="F:zinc ion binding"/>
    <property type="evidence" value="ECO:0007669"/>
    <property type="project" value="UniProtKB-KW"/>
</dbReference>
<feature type="region of interest" description="Disordered" evidence="2">
    <location>
        <begin position="249"/>
        <end position="297"/>
    </location>
</feature>
<dbReference type="PANTHER" id="PTHR15503">
    <property type="entry name" value="LDOC1 RELATED"/>
    <property type="match status" value="1"/>
</dbReference>
<gene>
    <name evidence="4" type="ORF">ACEWY4_021582</name>
</gene>
<dbReference type="PROSITE" id="PS50158">
    <property type="entry name" value="ZF_CCHC"/>
    <property type="match status" value="1"/>
</dbReference>
<dbReference type="EMBL" id="JBHFQA010000018">
    <property type="protein sequence ID" value="KAL2083809.1"/>
    <property type="molecule type" value="Genomic_DNA"/>
</dbReference>
<evidence type="ECO:0000256" key="2">
    <source>
        <dbReference type="SAM" id="MobiDB-lite"/>
    </source>
</evidence>
<dbReference type="AlphaFoldDB" id="A0ABD1J9F1"/>
<name>A0ABD1J9F1_9TELE</name>
<comment type="caution">
    <text evidence="4">The sequence shown here is derived from an EMBL/GenBank/DDBJ whole genome shotgun (WGS) entry which is preliminary data.</text>
</comment>
<dbReference type="Pfam" id="PF03732">
    <property type="entry name" value="Retrotrans_gag"/>
    <property type="match status" value="1"/>
</dbReference>
<sequence>MDPADQDPLRSALAQQGAVLGRHQNQLDPMAKTMESMAASLTDLAAQIQQLHLSRPTNPPPPTATTTPTLSPQPALHEPRLPPPERYSGEPGSCRAFLTQCDLIFQLQPATFPTGPAKVAYVITQLSGKAKEWGTSVWEADQPFCKDYRAFAEEMRKVFDRSKHGREAAREMLHIRQGRRSVSDYAIQFRTLATSSGWNADALYDTFLNGLSEDIKDELVTRELPADFDALVGLAIRIDVRWRQRYGEGPSTKFQRGSGGAWAPHPSTSGWTPPSSSTPTEEEPMQVDQTRLSPAEKQRRIRTGSCLYCGQLGHLAAVCPLKGNAHQ</sequence>
<feature type="region of interest" description="Disordered" evidence="2">
    <location>
        <begin position="53"/>
        <end position="91"/>
    </location>
</feature>
<evidence type="ECO:0000256" key="1">
    <source>
        <dbReference type="PROSITE-ProRule" id="PRU00047"/>
    </source>
</evidence>
<reference evidence="4 5" key="1">
    <citation type="submission" date="2024-09" db="EMBL/GenBank/DDBJ databases">
        <title>A chromosome-level genome assembly of Gray's grenadier anchovy, Coilia grayii.</title>
        <authorList>
            <person name="Fu Z."/>
        </authorList>
    </citation>
    <scope>NUCLEOTIDE SEQUENCE [LARGE SCALE GENOMIC DNA]</scope>
    <source>
        <strain evidence="4">G4</strain>
        <tissue evidence="4">Muscle</tissue>
    </source>
</reference>
<dbReference type="InterPro" id="IPR036875">
    <property type="entry name" value="Znf_CCHC_sf"/>
</dbReference>
<dbReference type="InterPro" id="IPR001878">
    <property type="entry name" value="Znf_CCHC"/>
</dbReference>
<evidence type="ECO:0000313" key="4">
    <source>
        <dbReference type="EMBL" id="KAL2083809.1"/>
    </source>
</evidence>
<accession>A0ABD1J9F1</accession>
<keyword evidence="5" id="KW-1185">Reference proteome</keyword>